<dbReference type="InterPro" id="IPR011662">
    <property type="entry name" value="Secretin/TonB_short_N"/>
</dbReference>
<dbReference type="Gene3D" id="2.60.40.1120">
    <property type="entry name" value="Carboxypeptidase-like, regulatory domain"/>
    <property type="match status" value="1"/>
</dbReference>
<dbReference type="Pfam" id="PF07715">
    <property type="entry name" value="Plug"/>
    <property type="match status" value="1"/>
</dbReference>
<dbReference type="NCBIfam" id="TIGR04056">
    <property type="entry name" value="OMP_RagA_SusC"/>
    <property type="match status" value="1"/>
</dbReference>
<dbReference type="InterPro" id="IPR012910">
    <property type="entry name" value="Plug_dom"/>
</dbReference>
<dbReference type="FunFam" id="2.60.40.1120:FF:000003">
    <property type="entry name" value="Outer membrane protein Omp121"/>
    <property type="match status" value="1"/>
</dbReference>
<dbReference type="InterPro" id="IPR023997">
    <property type="entry name" value="TonB-dep_OMP_SusC/RagA_CS"/>
</dbReference>
<sequence>MNKKSIMDFLSFDEKQINHLLKIMKVTLLFIWVSIFSLNAQEGYSQSARISYSARNTPIENILNEIEKQTEYLFIINSHVDIDKKVSINAKEIPVSKVLDDLFKGTNIHYLMEGSHIILSNKVGETKTDGINQDDKRVTISGKVTDSTGEPLIGVNITLKGTNEGVISDIDGNYSIRIPELSGELTFSYIGYKAMTVAIRKNMINVTLAEDTEVLDEVVITALGIEKKASSLTYATQKVNGDELTRAKDANFINALQGKTAGLVITPNSTGAGGSSKLLLRGNASILGNNQPLIILDGVPMADRSTAQIEDALLSGGNSTDGGDGLSNINPDDIADINILKGANAAALYGSKAANGVLIITTKKGQEGRTSVDVSSSMLFETPLVTPKFQNTYGANAEFYDDTSLNPNEAINKRRLNMYSWGDRIGRMSQTALNEIPYARNNAVDNISSFLQTGTNFNNSISVSSGAKNSTSYFSYGNTTSKGMIPQNKFERHNITLRQTVNLLDNHVEVSFSGSYIHQTSKNRPGSGIYANPLYDLYLMPRNADISYFKDHSETYGQLYYVREINGKYPKANAEGPIQQWPWLDNENRNSPYWYANRLQKENVRERAFATIGLKVNIIDGLTALARCKIDRTKDTNETKTYQGTNAKNVYNSIHEYNKATSDQIFADFLVSYNKKVGDFDLSANVGGSTLKEDFTSFGFNYWMADSTSTPNVFDPSNIITTKHDGANVPTSKSKDQNWENAVYATASIGYKDMAFIDASVRTDWARVYTQFSALGTPNHYTYYSVGGNALLNSIFGIQSDVLNYSKVRISYSEVGNSIPNLSYGGMSKNWGSQITEASGYRTFYNPLPETMRSTELGVEARFLNNTIDFDLTFYNTIMLNQWLPKSAATGGQIPLNSGKIRNRGFETTLAYNFSRLNGKFIWRTAFNYSFNKNVILKTYGENLNKVMETTPVYTGGLKIRYEVGKPYGELYGRTFAYGSDGKIKTDVNGAPMISSKYDCYLGNANSPHHLGWSNSLNYKNFSFYFLIDGKIGGTVISYTEARLDAYGLSERSGKARDAGVTYLSKSSVGGQLVMKPVQGVVMPDGQIAPAEGYFQAIGLGEPALSEYAYSATNFRLREVSFGYTFRKLFKLPIDLSASLVARNLFFLYKDSPVDPDVSVSTANSYGGIEAFSLPTTRSYGLNLKLSF</sequence>
<dbReference type="SUPFAM" id="SSF56935">
    <property type="entry name" value="Porins"/>
    <property type="match status" value="1"/>
</dbReference>
<dbReference type="GO" id="GO:0009279">
    <property type="term" value="C:cell outer membrane"/>
    <property type="evidence" value="ECO:0007669"/>
    <property type="project" value="UniProtKB-SubCell"/>
</dbReference>
<dbReference type="PROSITE" id="PS52016">
    <property type="entry name" value="TONB_DEPENDENT_REC_3"/>
    <property type="match status" value="1"/>
</dbReference>
<keyword evidence="3 7" id="KW-1134">Transmembrane beta strand</keyword>
<keyword evidence="4 7" id="KW-0812">Transmembrane</keyword>
<evidence type="ECO:0000259" key="8">
    <source>
        <dbReference type="SMART" id="SM00965"/>
    </source>
</evidence>
<dbReference type="InterPro" id="IPR023996">
    <property type="entry name" value="TonB-dep_OMP_SusC/RagA"/>
</dbReference>
<evidence type="ECO:0000256" key="1">
    <source>
        <dbReference type="ARBA" id="ARBA00004571"/>
    </source>
</evidence>
<dbReference type="InterPro" id="IPR037066">
    <property type="entry name" value="Plug_dom_sf"/>
</dbReference>
<gene>
    <name evidence="9" type="ORF">DW888_04890</name>
</gene>
<dbReference type="NCBIfam" id="TIGR04057">
    <property type="entry name" value="SusC_RagA_signa"/>
    <property type="match status" value="1"/>
</dbReference>
<dbReference type="InterPro" id="IPR008969">
    <property type="entry name" value="CarboxyPept-like_regulatory"/>
</dbReference>
<dbReference type="EMBL" id="QSGO01000003">
    <property type="protein sequence ID" value="RHB36902.1"/>
    <property type="molecule type" value="Genomic_DNA"/>
</dbReference>
<keyword evidence="6 7" id="KW-0998">Cell outer membrane</keyword>
<proteinExistence type="inferred from homology"/>
<name>A0A413VTQ4_9BACE</name>
<evidence type="ECO:0000313" key="9">
    <source>
        <dbReference type="EMBL" id="RHB36902.1"/>
    </source>
</evidence>
<dbReference type="Pfam" id="PF07660">
    <property type="entry name" value="STN"/>
    <property type="match status" value="1"/>
</dbReference>
<dbReference type="Gene3D" id="2.170.130.10">
    <property type="entry name" value="TonB-dependent receptor, plug domain"/>
    <property type="match status" value="1"/>
</dbReference>
<evidence type="ECO:0000256" key="7">
    <source>
        <dbReference type="PROSITE-ProRule" id="PRU01360"/>
    </source>
</evidence>
<evidence type="ECO:0000256" key="6">
    <source>
        <dbReference type="ARBA" id="ARBA00023237"/>
    </source>
</evidence>
<keyword evidence="2 7" id="KW-0813">Transport</keyword>
<comment type="similarity">
    <text evidence="7">Belongs to the TonB-dependent receptor family.</text>
</comment>
<evidence type="ECO:0000256" key="2">
    <source>
        <dbReference type="ARBA" id="ARBA00022448"/>
    </source>
</evidence>
<organism evidence="9 10">
    <name type="scientific">Bacteroides nordii</name>
    <dbReference type="NCBI Taxonomy" id="291645"/>
    <lineage>
        <taxon>Bacteria</taxon>
        <taxon>Pseudomonadati</taxon>
        <taxon>Bacteroidota</taxon>
        <taxon>Bacteroidia</taxon>
        <taxon>Bacteroidales</taxon>
        <taxon>Bacteroidaceae</taxon>
        <taxon>Bacteroides</taxon>
    </lineage>
</organism>
<feature type="domain" description="Secretin/TonB short N-terminal" evidence="8">
    <location>
        <begin position="72"/>
        <end position="122"/>
    </location>
</feature>
<reference evidence="9 10" key="1">
    <citation type="submission" date="2018-08" db="EMBL/GenBank/DDBJ databases">
        <title>A genome reference for cultivated species of the human gut microbiota.</title>
        <authorList>
            <person name="Zou Y."/>
            <person name="Xue W."/>
            <person name="Luo G."/>
        </authorList>
    </citation>
    <scope>NUCLEOTIDE SEQUENCE [LARGE SCALE GENOMIC DNA]</scope>
    <source>
        <strain evidence="9 10">AM40-30BH</strain>
    </source>
</reference>
<dbReference type="SUPFAM" id="SSF49464">
    <property type="entry name" value="Carboxypeptidase regulatory domain-like"/>
    <property type="match status" value="1"/>
</dbReference>
<dbReference type="InterPro" id="IPR039426">
    <property type="entry name" value="TonB-dep_rcpt-like"/>
</dbReference>
<evidence type="ECO:0000256" key="4">
    <source>
        <dbReference type="ARBA" id="ARBA00022692"/>
    </source>
</evidence>
<evidence type="ECO:0000256" key="5">
    <source>
        <dbReference type="ARBA" id="ARBA00023136"/>
    </source>
</evidence>
<comment type="subcellular location">
    <subcellularLocation>
        <location evidence="1 7">Cell outer membrane</location>
        <topology evidence="1 7">Multi-pass membrane protein</topology>
    </subcellularLocation>
</comment>
<dbReference type="AlphaFoldDB" id="A0A413VTQ4"/>
<accession>A0A413VTQ4</accession>
<dbReference type="Gene3D" id="2.40.170.20">
    <property type="entry name" value="TonB-dependent receptor, beta-barrel domain"/>
    <property type="match status" value="1"/>
</dbReference>
<keyword evidence="5 7" id="KW-0472">Membrane</keyword>
<dbReference type="InterPro" id="IPR036942">
    <property type="entry name" value="Beta-barrel_TonB_sf"/>
</dbReference>
<protein>
    <submittedName>
        <fullName evidence="9">SusC/RagA family TonB-linked outer membrane protein</fullName>
    </submittedName>
</protein>
<dbReference type="SMART" id="SM00965">
    <property type="entry name" value="STN"/>
    <property type="match status" value="1"/>
</dbReference>
<evidence type="ECO:0000256" key="3">
    <source>
        <dbReference type="ARBA" id="ARBA00022452"/>
    </source>
</evidence>
<evidence type="ECO:0000313" key="10">
    <source>
        <dbReference type="Proteomes" id="UP000284379"/>
    </source>
</evidence>
<dbReference type="Pfam" id="PF13715">
    <property type="entry name" value="CarbopepD_reg_2"/>
    <property type="match status" value="1"/>
</dbReference>
<comment type="caution">
    <text evidence="9">The sequence shown here is derived from an EMBL/GenBank/DDBJ whole genome shotgun (WGS) entry which is preliminary data.</text>
</comment>
<dbReference type="Proteomes" id="UP000284379">
    <property type="component" value="Unassembled WGS sequence"/>
</dbReference>